<gene>
    <name evidence="5" type="ORF">SAMN05443638_12617</name>
</gene>
<accession>A0A1M4YCU6</accession>
<evidence type="ECO:0000313" key="6">
    <source>
        <dbReference type="Proteomes" id="UP000184035"/>
    </source>
</evidence>
<proteinExistence type="inferred from homology"/>
<dbReference type="Proteomes" id="UP000184035">
    <property type="component" value="Unassembled WGS sequence"/>
</dbReference>
<sequence length="272" mass="30397">MRREEEKFLAEKCNKIRRLILEEIHSVGKGHYGGSLSIVEVLTLLYNKEMNIDPKNSKKENRDRLVLSKGHAGPALYAVLADKGYIEEKDLLTLNKENTLLPSHCDMNRTNGVDMTTGSLGQGISCAVGMAKASKIKKDNAYIYCIVGDGECNEGQVWEAALAAPQFKLNNLILFVDYNKLQLDGEAKDIINMDPMADKWKAFGWYVLEVDGHNLVEIHEAIEKGKNQDKPIAIILDTKKGKGVSPIEKAGYKCHSMGLTEEEFKNAIEELR</sequence>
<dbReference type="AlphaFoldDB" id="A0A1M4YCU6"/>
<feature type="domain" description="Transketolase N-terminal" evidence="4">
    <location>
        <begin position="13"/>
        <end position="267"/>
    </location>
</feature>
<comment type="similarity">
    <text evidence="2">Belongs to the transketolase family.</text>
</comment>
<keyword evidence="6" id="KW-1185">Reference proteome</keyword>
<evidence type="ECO:0000256" key="2">
    <source>
        <dbReference type="ARBA" id="ARBA00007131"/>
    </source>
</evidence>
<evidence type="ECO:0000256" key="1">
    <source>
        <dbReference type="ARBA" id="ARBA00001964"/>
    </source>
</evidence>
<organism evidence="5 6">
    <name type="scientific">Clostridium fallax</name>
    <dbReference type="NCBI Taxonomy" id="1533"/>
    <lineage>
        <taxon>Bacteria</taxon>
        <taxon>Bacillati</taxon>
        <taxon>Bacillota</taxon>
        <taxon>Clostridia</taxon>
        <taxon>Eubacteriales</taxon>
        <taxon>Clostridiaceae</taxon>
        <taxon>Clostridium</taxon>
    </lineage>
</organism>
<evidence type="ECO:0000256" key="3">
    <source>
        <dbReference type="ARBA" id="ARBA00023052"/>
    </source>
</evidence>
<dbReference type="InterPro" id="IPR029061">
    <property type="entry name" value="THDP-binding"/>
</dbReference>
<dbReference type="RefSeq" id="WP_072897184.1">
    <property type="nucleotide sequence ID" value="NZ_FQVM01000026.1"/>
</dbReference>
<protein>
    <submittedName>
        <fullName evidence="5">Transketolase</fullName>
    </submittedName>
</protein>
<dbReference type="STRING" id="1533.SAMN05443638_12617"/>
<dbReference type="InterPro" id="IPR005474">
    <property type="entry name" value="Transketolase_N"/>
</dbReference>
<dbReference type="Pfam" id="PF00456">
    <property type="entry name" value="Transketolase_N"/>
    <property type="match status" value="1"/>
</dbReference>
<dbReference type="PANTHER" id="PTHR47514:SF1">
    <property type="entry name" value="TRANSKETOLASE N-TERMINAL SECTION-RELATED"/>
    <property type="match status" value="1"/>
</dbReference>
<dbReference type="Gene3D" id="3.40.50.970">
    <property type="match status" value="1"/>
</dbReference>
<dbReference type="SUPFAM" id="SSF52518">
    <property type="entry name" value="Thiamin diphosphate-binding fold (THDP-binding)"/>
    <property type="match status" value="1"/>
</dbReference>
<dbReference type="EMBL" id="FQVM01000026">
    <property type="protein sequence ID" value="SHF03342.1"/>
    <property type="molecule type" value="Genomic_DNA"/>
</dbReference>
<evidence type="ECO:0000313" key="5">
    <source>
        <dbReference type="EMBL" id="SHF03342.1"/>
    </source>
</evidence>
<dbReference type="CDD" id="cd02012">
    <property type="entry name" value="TPP_TK"/>
    <property type="match status" value="1"/>
</dbReference>
<evidence type="ECO:0000259" key="4">
    <source>
        <dbReference type="Pfam" id="PF00456"/>
    </source>
</evidence>
<name>A0A1M4YCU6_9CLOT</name>
<dbReference type="OrthoDB" id="8732661at2"/>
<dbReference type="PANTHER" id="PTHR47514">
    <property type="entry name" value="TRANSKETOLASE N-TERMINAL SECTION-RELATED"/>
    <property type="match status" value="1"/>
</dbReference>
<reference evidence="5 6" key="1">
    <citation type="submission" date="2016-11" db="EMBL/GenBank/DDBJ databases">
        <authorList>
            <person name="Jaros S."/>
            <person name="Januszkiewicz K."/>
            <person name="Wedrychowicz H."/>
        </authorList>
    </citation>
    <scope>NUCLEOTIDE SEQUENCE [LARGE SCALE GENOMIC DNA]</scope>
    <source>
        <strain evidence="5 6">DSM 2631</strain>
    </source>
</reference>
<keyword evidence="3" id="KW-0786">Thiamine pyrophosphate</keyword>
<comment type="cofactor">
    <cofactor evidence="1">
        <name>thiamine diphosphate</name>
        <dbReference type="ChEBI" id="CHEBI:58937"/>
    </cofactor>
</comment>